<evidence type="ECO:0000256" key="1">
    <source>
        <dbReference type="ARBA" id="ARBA00023239"/>
    </source>
</evidence>
<dbReference type="InterPro" id="IPR006680">
    <property type="entry name" value="Amidohydro-rel"/>
</dbReference>
<protein>
    <submittedName>
        <fullName evidence="3">Amidohydrolase</fullName>
    </submittedName>
</protein>
<dbReference type="EMBL" id="MOMC01000057">
    <property type="protein sequence ID" value="ONH25781.1"/>
    <property type="molecule type" value="Genomic_DNA"/>
</dbReference>
<dbReference type="PANTHER" id="PTHR21240">
    <property type="entry name" value="2-AMINO-3-CARBOXYLMUCONATE-6-SEMIALDEHYDE DECARBOXYLASE"/>
    <property type="match status" value="1"/>
</dbReference>
<dbReference type="Gene3D" id="3.20.20.140">
    <property type="entry name" value="Metal-dependent hydrolases"/>
    <property type="match status" value="1"/>
</dbReference>
<keyword evidence="4" id="KW-1185">Reference proteome</keyword>
<name>A0A1V2I4M2_9ACTN</name>
<dbReference type="GO" id="GO:0005737">
    <property type="term" value="C:cytoplasm"/>
    <property type="evidence" value="ECO:0007669"/>
    <property type="project" value="TreeGrafter"/>
</dbReference>
<dbReference type="STRING" id="1834516.BL253_26795"/>
<dbReference type="InterPro" id="IPR032465">
    <property type="entry name" value="ACMSD"/>
</dbReference>
<accession>A0A1V2I4M2</accession>
<keyword evidence="3" id="KW-0378">Hydrolase</keyword>
<keyword evidence="1" id="KW-0456">Lyase</keyword>
<dbReference type="AlphaFoldDB" id="A0A1V2I4M2"/>
<reference evidence="4" key="1">
    <citation type="submission" date="2016-10" db="EMBL/GenBank/DDBJ databases">
        <title>Frankia sp. NRRL B-16386 Genome sequencing.</title>
        <authorList>
            <person name="Ghodhbane-Gtari F."/>
            <person name="Swanson E."/>
            <person name="Gueddou A."/>
            <person name="Hezbri K."/>
            <person name="Ktari K."/>
            <person name="Nouioui I."/>
            <person name="Morris K."/>
            <person name="Simpson S."/>
            <person name="Abebe-Akele F."/>
            <person name="Thomas K."/>
            <person name="Gtari M."/>
            <person name="Tisa L.S."/>
        </authorList>
    </citation>
    <scope>NUCLEOTIDE SEQUENCE [LARGE SCALE GENOMIC DNA]</scope>
    <source>
        <strain evidence="4">NRRL B-16386</strain>
    </source>
</reference>
<organism evidence="3 4">
    <name type="scientific">Pseudofrankia asymbiotica</name>
    <dbReference type="NCBI Taxonomy" id="1834516"/>
    <lineage>
        <taxon>Bacteria</taxon>
        <taxon>Bacillati</taxon>
        <taxon>Actinomycetota</taxon>
        <taxon>Actinomycetes</taxon>
        <taxon>Frankiales</taxon>
        <taxon>Frankiaceae</taxon>
        <taxon>Pseudofrankia</taxon>
    </lineage>
</organism>
<dbReference type="GO" id="GO:0019748">
    <property type="term" value="P:secondary metabolic process"/>
    <property type="evidence" value="ECO:0007669"/>
    <property type="project" value="TreeGrafter"/>
</dbReference>
<gene>
    <name evidence="3" type="ORF">BL253_26795</name>
</gene>
<feature type="domain" description="Amidohydrolase-related" evidence="2">
    <location>
        <begin position="104"/>
        <end position="360"/>
    </location>
</feature>
<dbReference type="PANTHER" id="PTHR21240:SF28">
    <property type="entry name" value="ISO-OROTATE DECARBOXYLASE (EUROFUNG)"/>
    <property type="match status" value="1"/>
</dbReference>
<comment type="caution">
    <text evidence="3">The sequence shown here is derived from an EMBL/GenBank/DDBJ whole genome shotgun (WGS) entry which is preliminary data.</text>
</comment>
<dbReference type="SUPFAM" id="SSF51556">
    <property type="entry name" value="Metallo-dependent hydrolases"/>
    <property type="match status" value="1"/>
</dbReference>
<evidence type="ECO:0000313" key="3">
    <source>
        <dbReference type="EMBL" id="ONH25781.1"/>
    </source>
</evidence>
<evidence type="ECO:0000259" key="2">
    <source>
        <dbReference type="Pfam" id="PF04909"/>
    </source>
</evidence>
<dbReference type="GO" id="GO:0016831">
    <property type="term" value="F:carboxy-lyase activity"/>
    <property type="evidence" value="ECO:0007669"/>
    <property type="project" value="InterPro"/>
</dbReference>
<dbReference type="Proteomes" id="UP000188929">
    <property type="component" value="Unassembled WGS sequence"/>
</dbReference>
<proteinExistence type="predicted"/>
<dbReference type="OrthoDB" id="8673349at2"/>
<dbReference type="GO" id="GO:0016787">
    <property type="term" value="F:hydrolase activity"/>
    <property type="evidence" value="ECO:0007669"/>
    <property type="project" value="UniProtKB-KW"/>
</dbReference>
<evidence type="ECO:0000313" key="4">
    <source>
        <dbReference type="Proteomes" id="UP000188929"/>
    </source>
</evidence>
<dbReference type="RefSeq" id="WP_076820144.1">
    <property type="nucleotide sequence ID" value="NZ_MOMC01000057.1"/>
</dbReference>
<dbReference type="InterPro" id="IPR032466">
    <property type="entry name" value="Metal_Hydrolase"/>
</dbReference>
<dbReference type="Pfam" id="PF04909">
    <property type="entry name" value="Amidohydro_2"/>
    <property type="match status" value="1"/>
</dbReference>
<sequence>MAARYTIISADTHAGANHETYREYLDPAFKEDFDAWRGKYKNPWKDLRDTDLRVRNWDDERRDRDQLSQGVVGEVIFPNTVPPFYPGFVLFAGPPTAEEYRHRRAGIHAHNRWLADFCARKPAQRAGVGQFFLNDIDDAIEDITWIKEHGLRGGVLLPNVAPDVKWVKPLYDPEYDRLWATIQDLEIPLNLHGGTGSPNYGRYPATPALMISEVGFYGMRPFVHLLLAGMFEKFPRLKFVITESSAAAIPPLLKQLDGVLESIRGGAIGELKYRKEDAIPRSATEYWRQNCWSGASFPRPADIAARDVVGHDRFMWGSDYPHDEGTSPFTLEAIRQVLHHLPETELRDILAGNAARLYDFDLDALAPLAAQYGPTVEEVAAPLDALPENANKALRDAQAQLIAA</sequence>